<dbReference type="EMBL" id="MFIF01000003">
    <property type="protein sequence ID" value="OGF87631.1"/>
    <property type="molecule type" value="Genomic_DNA"/>
</dbReference>
<evidence type="ECO:0000259" key="4">
    <source>
        <dbReference type="Pfam" id="PF05193"/>
    </source>
</evidence>
<dbReference type="SUPFAM" id="SSF63411">
    <property type="entry name" value="LuxS/MPP-like metallohydrolase"/>
    <property type="match status" value="2"/>
</dbReference>
<feature type="domain" description="Peptidase M16 C-terminal" evidence="4">
    <location>
        <begin position="168"/>
        <end position="341"/>
    </location>
</feature>
<dbReference type="PANTHER" id="PTHR11851">
    <property type="entry name" value="METALLOPROTEASE"/>
    <property type="match status" value="1"/>
</dbReference>
<dbReference type="GO" id="GO:0006508">
    <property type="term" value="P:proteolysis"/>
    <property type="evidence" value="ECO:0007669"/>
    <property type="project" value="InterPro"/>
</dbReference>
<dbReference type="PANTHER" id="PTHR11851:SF49">
    <property type="entry name" value="MITOCHONDRIAL-PROCESSING PEPTIDASE SUBUNIT ALPHA"/>
    <property type="match status" value="1"/>
</dbReference>
<dbReference type="InterPro" id="IPR001431">
    <property type="entry name" value="Pept_M16_Zn_BS"/>
</dbReference>
<dbReference type="Proteomes" id="UP000177346">
    <property type="component" value="Unassembled WGS sequence"/>
</dbReference>
<evidence type="ECO:0000259" key="3">
    <source>
        <dbReference type="Pfam" id="PF00675"/>
    </source>
</evidence>
<dbReference type="GO" id="GO:0046872">
    <property type="term" value="F:metal ion binding"/>
    <property type="evidence" value="ECO:0007669"/>
    <property type="project" value="InterPro"/>
</dbReference>
<accession>A0A1F5XJJ1</accession>
<dbReference type="GO" id="GO:0004222">
    <property type="term" value="F:metalloendopeptidase activity"/>
    <property type="evidence" value="ECO:0007669"/>
    <property type="project" value="InterPro"/>
</dbReference>
<sequence length="423" mass="48160">MKFEKRTFGNGLRCVAAPMKDTEAVTLWALFRTGSKYETKKINGISHFLEHLFFKGTKSRPRPDQIARELDRIGAQKNAFTSKEYTGYYVKSAAKHFDVGLDIVSDILIEPIFKKTELEKERGVVLQEIAMYEDDPRRQAYDLIEELLYGDQPAGWDIAGTPDTVKGISREDIINYKKSHYITSNAVVVVAGSVEPEAVFKKVEKAFLKMPQAKKLRKEKVFERQKKPAVKFKKKDVDQTHLRLALRAYDMYDEKRYALQVLSTIFGGNWSSYLWREIREKGGLAYYVGASSDEATDTGYLLATAGVAHANFSKTVKKIVDILKHLKAKGATEREINFAKEFIRGSMALAFESTDEVATFLASQELFYNKIMTPQEILAKIEKVKRSDIMGVVRDVFRREKVNLAAITPEENTADFEKILNTL</sequence>
<dbReference type="Pfam" id="PF00675">
    <property type="entry name" value="Peptidase_M16"/>
    <property type="match status" value="1"/>
</dbReference>
<protein>
    <recommendedName>
        <fullName evidence="7">Peptidase M16</fullName>
    </recommendedName>
</protein>
<dbReference type="AlphaFoldDB" id="A0A1F5XJJ1"/>
<dbReference type="InterPro" id="IPR050361">
    <property type="entry name" value="MPP/UQCRC_Complex"/>
</dbReference>
<comment type="caution">
    <text evidence="5">The sequence shown here is derived from an EMBL/GenBank/DDBJ whole genome shotgun (WGS) entry which is preliminary data.</text>
</comment>
<name>A0A1F5XJJ1_9BACT</name>
<feature type="domain" description="Peptidase M16 N-terminal" evidence="3">
    <location>
        <begin position="20"/>
        <end position="160"/>
    </location>
</feature>
<dbReference type="InterPro" id="IPR011249">
    <property type="entry name" value="Metalloenz_LuxS/M16"/>
</dbReference>
<dbReference type="Gene3D" id="3.30.830.10">
    <property type="entry name" value="Metalloenzyme, LuxS/M16 peptidase-like"/>
    <property type="match status" value="2"/>
</dbReference>
<gene>
    <name evidence="5" type="ORF">A3B19_02450</name>
</gene>
<evidence type="ECO:0000256" key="2">
    <source>
        <dbReference type="RuleBase" id="RU004447"/>
    </source>
</evidence>
<evidence type="ECO:0008006" key="7">
    <source>
        <dbReference type="Google" id="ProtNLM"/>
    </source>
</evidence>
<organism evidence="5 6">
    <name type="scientific">Candidatus Giovannonibacteria bacterium RIFCSPLOWO2_01_FULL_46_32</name>
    <dbReference type="NCBI Taxonomy" id="1798353"/>
    <lineage>
        <taxon>Bacteria</taxon>
        <taxon>Candidatus Giovannoniibacteriota</taxon>
    </lineage>
</organism>
<dbReference type="InterPro" id="IPR011765">
    <property type="entry name" value="Pept_M16_N"/>
</dbReference>
<reference evidence="5 6" key="1">
    <citation type="journal article" date="2016" name="Nat. Commun.">
        <title>Thousands of microbial genomes shed light on interconnected biogeochemical processes in an aquifer system.</title>
        <authorList>
            <person name="Anantharaman K."/>
            <person name="Brown C.T."/>
            <person name="Hug L.A."/>
            <person name="Sharon I."/>
            <person name="Castelle C.J."/>
            <person name="Probst A.J."/>
            <person name="Thomas B.C."/>
            <person name="Singh A."/>
            <person name="Wilkins M.J."/>
            <person name="Karaoz U."/>
            <person name="Brodie E.L."/>
            <person name="Williams K.H."/>
            <person name="Hubbard S.S."/>
            <person name="Banfield J.F."/>
        </authorList>
    </citation>
    <scope>NUCLEOTIDE SEQUENCE [LARGE SCALE GENOMIC DNA]</scope>
</reference>
<dbReference type="PROSITE" id="PS00143">
    <property type="entry name" value="INSULINASE"/>
    <property type="match status" value="1"/>
</dbReference>
<dbReference type="InterPro" id="IPR007863">
    <property type="entry name" value="Peptidase_M16_C"/>
</dbReference>
<evidence type="ECO:0000313" key="5">
    <source>
        <dbReference type="EMBL" id="OGF87631.1"/>
    </source>
</evidence>
<dbReference type="Pfam" id="PF05193">
    <property type="entry name" value="Peptidase_M16_C"/>
    <property type="match status" value="1"/>
</dbReference>
<proteinExistence type="inferred from homology"/>
<evidence type="ECO:0000256" key="1">
    <source>
        <dbReference type="ARBA" id="ARBA00007261"/>
    </source>
</evidence>
<evidence type="ECO:0000313" key="6">
    <source>
        <dbReference type="Proteomes" id="UP000177346"/>
    </source>
</evidence>
<comment type="similarity">
    <text evidence="1 2">Belongs to the peptidase M16 family.</text>
</comment>